<dbReference type="AlphaFoldDB" id="A0A3M0D011"/>
<dbReference type="EMBL" id="REFS01000004">
    <property type="protein sequence ID" value="RMB13820.1"/>
    <property type="molecule type" value="Genomic_DNA"/>
</dbReference>
<gene>
    <name evidence="4" type="ORF">ATH50_2262</name>
    <name evidence="3" type="ORF">DU502_06080</name>
</gene>
<keyword evidence="6" id="KW-1185">Reference proteome</keyword>
<dbReference type="Pfam" id="PF23991">
    <property type="entry name" value="DUF7310"/>
    <property type="match status" value="1"/>
</dbReference>
<organism evidence="4 5">
    <name type="scientific">Haloplanus aerogenes</name>
    <dbReference type="NCBI Taxonomy" id="660522"/>
    <lineage>
        <taxon>Archaea</taxon>
        <taxon>Methanobacteriati</taxon>
        <taxon>Methanobacteriota</taxon>
        <taxon>Stenosarchaea group</taxon>
        <taxon>Halobacteria</taxon>
        <taxon>Halobacteriales</taxon>
        <taxon>Haloferacaceae</taxon>
        <taxon>Haloplanus</taxon>
    </lineage>
</organism>
<evidence type="ECO:0000313" key="6">
    <source>
        <dbReference type="Proteomes" id="UP000282007"/>
    </source>
</evidence>
<evidence type="ECO:0000259" key="2">
    <source>
        <dbReference type="Pfam" id="PF23991"/>
    </source>
</evidence>
<accession>A0A3M0D011</accession>
<dbReference type="KEGG" id="haer:DU502_06080"/>
<sequence>MDDGRLEERVDALERAVTDGHAADGLPDAARMDARVADLEATVEDLDDRLAELDAAVQALRGFAGGVRAVDESVERRANAAIARVERLESELQETTGTAANDGPGESGRRTAAGRRDGRAERHRTAPDLPEDEQTETRVDQTDGGTVTDSGTDSHLDSADPDTPATNRDTAEYGTADADTRSGRNGTLRGTVTDRSDAALAEVAANETRSSDESSEDRSLADRLRRLL</sequence>
<name>A0A3M0D011_9EURY</name>
<dbReference type="RefSeq" id="WP_121920878.1">
    <property type="nucleotide sequence ID" value="NZ_CP034145.1"/>
</dbReference>
<evidence type="ECO:0000256" key="1">
    <source>
        <dbReference type="SAM" id="MobiDB-lite"/>
    </source>
</evidence>
<feature type="region of interest" description="Disordered" evidence="1">
    <location>
        <begin position="89"/>
        <end position="228"/>
    </location>
</feature>
<evidence type="ECO:0000313" key="3">
    <source>
        <dbReference type="EMBL" id="AZH24963.1"/>
    </source>
</evidence>
<feature type="compositionally biased region" description="Basic and acidic residues" evidence="1">
    <location>
        <begin position="114"/>
        <end position="126"/>
    </location>
</feature>
<dbReference type="OrthoDB" id="206571at2157"/>
<dbReference type="GeneID" id="38470836"/>
<dbReference type="EMBL" id="CP034145">
    <property type="protein sequence ID" value="AZH24963.1"/>
    <property type="molecule type" value="Genomic_DNA"/>
</dbReference>
<feature type="domain" description="DUF7310" evidence="2">
    <location>
        <begin position="6"/>
        <end position="87"/>
    </location>
</feature>
<reference evidence="4" key="3">
    <citation type="submission" date="2018-10" db="EMBL/GenBank/DDBJ databases">
        <authorList>
            <person name="Whitman W."/>
            <person name="Huntemann M."/>
            <person name="Clum A."/>
            <person name="Pillay M."/>
            <person name="Palaniappan K."/>
            <person name="Varghese N."/>
            <person name="Mikhailova N."/>
            <person name="Stamatis D."/>
            <person name="Reddy T."/>
            <person name="Daum C."/>
            <person name="Shapiro N."/>
            <person name="Ivanova N."/>
            <person name="Kyrpides N."/>
            <person name="Woyke T."/>
        </authorList>
    </citation>
    <scope>NUCLEOTIDE SEQUENCE</scope>
    <source>
        <strain evidence="4">CGMCC 1.10124</strain>
    </source>
</reference>
<reference evidence="3 6" key="2">
    <citation type="submission" date="2018-07" db="EMBL/GenBank/DDBJ databases">
        <title>Genome sequences of Haloplanus aerogenes JCM 16430T.</title>
        <authorList>
            <person name="Kim Y.B."/>
            <person name="Roh S.W."/>
        </authorList>
    </citation>
    <scope>NUCLEOTIDE SEQUENCE [LARGE SCALE GENOMIC DNA]</scope>
    <source>
        <strain evidence="3 6">JCM 16430</strain>
    </source>
</reference>
<evidence type="ECO:0000313" key="5">
    <source>
        <dbReference type="Proteomes" id="UP000277326"/>
    </source>
</evidence>
<dbReference type="Proteomes" id="UP000282007">
    <property type="component" value="Chromosome"/>
</dbReference>
<reference evidence="4 5" key="1">
    <citation type="journal article" date="2015" name="Stand. Genomic Sci.">
        <title>Genomic Encyclopedia of Bacterial and Archaeal Type Strains, Phase III: the genomes of soil and plant-associated and newly described type strains.</title>
        <authorList>
            <person name="Whitman W.B."/>
            <person name="Woyke T."/>
            <person name="Klenk H.P."/>
            <person name="Zhou Y."/>
            <person name="Lilburn T.G."/>
            <person name="Beck B.J."/>
            <person name="De Vos P."/>
            <person name="Vandamme P."/>
            <person name="Eisen J.A."/>
            <person name="Garrity G."/>
            <person name="Hugenholtz P."/>
            <person name="Kyrpides N.C."/>
        </authorList>
    </citation>
    <scope>NUCLEOTIDE SEQUENCE [LARGE SCALE GENOMIC DNA]</scope>
    <source>
        <strain evidence="4 5">CGMCC 1.10124</strain>
    </source>
</reference>
<dbReference type="InterPro" id="IPR055734">
    <property type="entry name" value="DUF7310"/>
</dbReference>
<evidence type="ECO:0000313" key="4">
    <source>
        <dbReference type="EMBL" id="RMB13820.1"/>
    </source>
</evidence>
<feature type="compositionally biased region" description="Low complexity" evidence="1">
    <location>
        <begin position="142"/>
        <end position="151"/>
    </location>
</feature>
<feature type="compositionally biased region" description="Basic and acidic residues" evidence="1">
    <location>
        <begin position="209"/>
        <end position="228"/>
    </location>
</feature>
<dbReference type="Proteomes" id="UP000277326">
    <property type="component" value="Unassembled WGS sequence"/>
</dbReference>
<proteinExistence type="predicted"/>
<protein>
    <recommendedName>
        <fullName evidence="2">DUF7310 domain-containing protein</fullName>
    </recommendedName>
</protein>